<dbReference type="Gene3D" id="1.10.287.1260">
    <property type="match status" value="1"/>
</dbReference>
<evidence type="ECO:0000313" key="10">
    <source>
        <dbReference type="EMBL" id="KGG19481.1"/>
    </source>
</evidence>
<keyword evidence="4 7" id="KW-0812">Transmembrane</keyword>
<dbReference type="InterPro" id="IPR006685">
    <property type="entry name" value="MscS_channel_2nd"/>
</dbReference>
<evidence type="ECO:0000256" key="5">
    <source>
        <dbReference type="ARBA" id="ARBA00022989"/>
    </source>
</evidence>
<evidence type="ECO:0000256" key="3">
    <source>
        <dbReference type="ARBA" id="ARBA00022475"/>
    </source>
</evidence>
<feature type="transmembrane region" description="Helical" evidence="7">
    <location>
        <begin position="6"/>
        <end position="26"/>
    </location>
</feature>
<dbReference type="PANTHER" id="PTHR30566">
    <property type="entry name" value="YNAI-RELATED MECHANOSENSITIVE ION CHANNEL"/>
    <property type="match status" value="1"/>
</dbReference>
<protein>
    <submittedName>
        <fullName evidence="10">Small mechanosensitive ion channel</fullName>
    </submittedName>
</protein>
<feature type="domain" description="Mechanosensitive ion channel MscS C-terminal" evidence="9">
    <location>
        <begin position="247"/>
        <end position="327"/>
    </location>
</feature>
<dbReference type="InterPro" id="IPR011066">
    <property type="entry name" value="MscS_channel_C_sf"/>
</dbReference>
<evidence type="ECO:0000256" key="7">
    <source>
        <dbReference type="SAM" id="Phobius"/>
    </source>
</evidence>
<keyword evidence="5 7" id="KW-1133">Transmembrane helix</keyword>
<dbReference type="Pfam" id="PF21082">
    <property type="entry name" value="MS_channel_3rd"/>
    <property type="match status" value="1"/>
</dbReference>
<proteinExistence type="inferred from homology"/>
<dbReference type="InterPro" id="IPR011014">
    <property type="entry name" value="MscS_channel_TM-2"/>
</dbReference>
<feature type="transmembrane region" description="Helical" evidence="7">
    <location>
        <begin position="124"/>
        <end position="143"/>
    </location>
</feature>
<dbReference type="Gene3D" id="2.30.30.60">
    <property type="match status" value="1"/>
</dbReference>
<dbReference type="Pfam" id="PF00924">
    <property type="entry name" value="MS_channel_2nd"/>
    <property type="match status" value="1"/>
</dbReference>
<evidence type="ECO:0000256" key="2">
    <source>
        <dbReference type="ARBA" id="ARBA00008017"/>
    </source>
</evidence>
<dbReference type="EMBL" id="JNAX01000015">
    <property type="protein sequence ID" value="KGG19481.1"/>
    <property type="molecule type" value="Genomic_DNA"/>
</dbReference>
<dbReference type="Proteomes" id="UP000030392">
    <property type="component" value="Unassembled WGS sequence"/>
</dbReference>
<name>A0A0A2BZG9_PROMR</name>
<comment type="similarity">
    <text evidence="2">Belongs to the MscS (TC 1.A.23) family.</text>
</comment>
<comment type="caution">
    <text evidence="10">The sequence shown here is derived from an EMBL/GenBank/DDBJ whole genome shotgun (WGS) entry which is preliminary data.</text>
</comment>
<comment type="subcellular location">
    <subcellularLocation>
        <location evidence="1">Cell membrane</location>
        <topology evidence="1">Multi-pass membrane protein</topology>
    </subcellularLocation>
</comment>
<evidence type="ECO:0000259" key="8">
    <source>
        <dbReference type="Pfam" id="PF00924"/>
    </source>
</evidence>
<dbReference type="InterPro" id="IPR023408">
    <property type="entry name" value="MscS_beta-dom_sf"/>
</dbReference>
<dbReference type="RefSeq" id="WP_036907096.1">
    <property type="nucleotide sequence ID" value="NZ_CP138967.1"/>
</dbReference>
<feature type="transmembrane region" description="Helical" evidence="7">
    <location>
        <begin position="149"/>
        <end position="167"/>
    </location>
</feature>
<dbReference type="InterPro" id="IPR049278">
    <property type="entry name" value="MS_channel_C"/>
</dbReference>
<feature type="transmembrane region" description="Helical" evidence="7">
    <location>
        <begin position="47"/>
        <end position="69"/>
    </location>
</feature>
<evidence type="ECO:0000256" key="6">
    <source>
        <dbReference type="ARBA" id="ARBA00023136"/>
    </source>
</evidence>
<dbReference type="SUPFAM" id="SSF50182">
    <property type="entry name" value="Sm-like ribonucleoproteins"/>
    <property type="match status" value="1"/>
</dbReference>
<dbReference type="SUPFAM" id="SSF82861">
    <property type="entry name" value="Mechanosensitive channel protein MscS (YggB), transmembrane region"/>
    <property type="match status" value="1"/>
</dbReference>
<accession>A0A0A2BZG9</accession>
<gene>
    <name evidence="10" type="ORF">EV03_1864</name>
</gene>
<dbReference type="InterPro" id="IPR010920">
    <property type="entry name" value="LSM_dom_sf"/>
</dbReference>
<keyword evidence="6 7" id="KW-0472">Membrane</keyword>
<dbReference type="GO" id="GO:0055085">
    <property type="term" value="P:transmembrane transport"/>
    <property type="evidence" value="ECO:0007669"/>
    <property type="project" value="InterPro"/>
</dbReference>
<dbReference type="PANTHER" id="PTHR30566:SF25">
    <property type="entry name" value="INNER MEMBRANE PROTEIN"/>
    <property type="match status" value="1"/>
</dbReference>
<dbReference type="GO" id="GO:0005886">
    <property type="term" value="C:plasma membrane"/>
    <property type="evidence" value="ECO:0007669"/>
    <property type="project" value="UniProtKB-SubCell"/>
</dbReference>
<dbReference type="AlphaFoldDB" id="A0A0A2BZG9"/>
<organism evidence="10 11">
    <name type="scientific">Prochlorococcus marinus str. PAC1</name>
    <dbReference type="NCBI Taxonomy" id="59924"/>
    <lineage>
        <taxon>Bacteria</taxon>
        <taxon>Bacillati</taxon>
        <taxon>Cyanobacteriota</taxon>
        <taxon>Cyanophyceae</taxon>
        <taxon>Synechococcales</taxon>
        <taxon>Prochlorococcaceae</taxon>
        <taxon>Prochlorococcus</taxon>
    </lineage>
</organism>
<evidence type="ECO:0000259" key="9">
    <source>
        <dbReference type="Pfam" id="PF21082"/>
    </source>
</evidence>
<dbReference type="SUPFAM" id="SSF82689">
    <property type="entry name" value="Mechanosensitive channel protein MscS (YggB), C-terminal domain"/>
    <property type="match status" value="1"/>
</dbReference>
<reference evidence="11" key="1">
    <citation type="journal article" date="2014" name="Sci. Data">
        <title>Genomes of diverse isolates of the marine cyanobacterium Prochlorococcus.</title>
        <authorList>
            <person name="Biller S."/>
            <person name="Berube P."/>
            <person name="Thompson J."/>
            <person name="Kelly L."/>
            <person name="Roggensack S."/>
            <person name="Awad L."/>
            <person name="Roache-Johnson K."/>
            <person name="Ding H."/>
            <person name="Giovannoni S.J."/>
            <person name="Moore L.R."/>
            <person name="Chisholm S.W."/>
        </authorList>
    </citation>
    <scope>NUCLEOTIDE SEQUENCE [LARGE SCALE GENOMIC DNA]</scope>
    <source>
        <strain evidence="11">PAC1</strain>
    </source>
</reference>
<evidence type="ECO:0000313" key="11">
    <source>
        <dbReference type="Proteomes" id="UP000030392"/>
    </source>
</evidence>
<feature type="transmembrane region" description="Helical" evidence="7">
    <location>
        <begin position="81"/>
        <end position="103"/>
    </location>
</feature>
<dbReference type="PROSITE" id="PS51257">
    <property type="entry name" value="PROKAR_LIPOPROTEIN"/>
    <property type="match status" value="1"/>
</dbReference>
<sequence>MDDFYKNIIISLLTFSVGCIISLVSPKILKNVLRRITSATQSKTDDYIATLLIETIKPLGFILSFIVAWKALLIGGIVDKSLIGISKFLCLIYIVRFINRVFLKIIQRWASKINDQSISEMIRSLSPMVGASVWSLGVIFYLQNMGVQMAAIWALLSAGGIGAGLALKEPVQEFFEYITILLDKPFQSGQFIHIDGIWAKVERVGVRSTRLRSINGEAIVMSNSRLTNGVISNYAEMKKRRLVHKLGVVYETTYEQTKSIPMLIKNIVDKTENAIFDRCHFIEFANSSLNFELVYYISTSDYLLAMSAQQEINLEIMKKFQNENINFAYPTQTIHLNK</sequence>
<dbReference type="Gene3D" id="3.30.70.100">
    <property type="match status" value="1"/>
</dbReference>
<feature type="domain" description="Mechanosensitive ion channel MscS" evidence="8">
    <location>
        <begin position="170"/>
        <end position="235"/>
    </location>
</feature>
<evidence type="ECO:0000256" key="4">
    <source>
        <dbReference type="ARBA" id="ARBA00022692"/>
    </source>
</evidence>
<evidence type="ECO:0000256" key="1">
    <source>
        <dbReference type="ARBA" id="ARBA00004651"/>
    </source>
</evidence>
<keyword evidence="3" id="KW-1003">Cell membrane</keyword>